<dbReference type="RefSeq" id="WP_334353511.1">
    <property type="nucleotide sequence ID" value="NZ_JBAKUA010000024.1"/>
</dbReference>
<keyword evidence="1" id="KW-0472">Membrane</keyword>
<feature type="transmembrane region" description="Helical" evidence="1">
    <location>
        <begin position="202"/>
        <end position="220"/>
    </location>
</feature>
<dbReference type="AlphaFoldDB" id="A0AB35XNW0"/>
<evidence type="ECO:0000313" key="3">
    <source>
        <dbReference type="Proteomes" id="UP001309299"/>
    </source>
</evidence>
<dbReference type="PANTHER" id="PTHR36844:SF1">
    <property type="entry name" value="PROTEASE PRSW"/>
    <property type="match status" value="1"/>
</dbReference>
<keyword evidence="2" id="KW-0645">Protease</keyword>
<dbReference type="Proteomes" id="UP001309299">
    <property type="component" value="Unassembled WGS sequence"/>
</dbReference>
<feature type="transmembrane region" description="Helical" evidence="1">
    <location>
        <begin position="42"/>
        <end position="64"/>
    </location>
</feature>
<dbReference type="Pfam" id="PF13367">
    <property type="entry name" value="PrsW-protease"/>
    <property type="match status" value="1"/>
</dbReference>
<reference evidence="2" key="1">
    <citation type="submission" date="2024-02" db="EMBL/GenBank/DDBJ databases">
        <title>Bacterial skin colonization with Propionibacterium avidum as a risk factor for Periprosthetic Joint Infections - a single-center prospective study.</title>
        <authorList>
            <person name="Achermann Y."/>
        </authorList>
    </citation>
    <scope>NUCLEOTIDE SEQUENCE</scope>
    <source>
        <strain evidence="2">PAVI-2017310195</strain>
    </source>
</reference>
<protein>
    <submittedName>
        <fullName evidence="2">PrsW family intramembrane metalloprotease</fullName>
    </submittedName>
</protein>
<organism evidence="2 3">
    <name type="scientific">Cutibacterium avidum</name>
    <dbReference type="NCBI Taxonomy" id="33010"/>
    <lineage>
        <taxon>Bacteria</taxon>
        <taxon>Bacillati</taxon>
        <taxon>Actinomycetota</taxon>
        <taxon>Actinomycetes</taxon>
        <taxon>Propionibacteriales</taxon>
        <taxon>Propionibacteriaceae</taxon>
        <taxon>Cutibacterium</taxon>
    </lineage>
</organism>
<feature type="transmembrane region" description="Helical" evidence="1">
    <location>
        <begin position="172"/>
        <end position="195"/>
    </location>
</feature>
<feature type="transmembrane region" description="Helical" evidence="1">
    <location>
        <begin position="103"/>
        <end position="128"/>
    </location>
</feature>
<feature type="transmembrane region" description="Helical" evidence="1">
    <location>
        <begin position="15"/>
        <end position="36"/>
    </location>
</feature>
<feature type="transmembrane region" description="Helical" evidence="1">
    <location>
        <begin position="76"/>
        <end position="97"/>
    </location>
</feature>
<gene>
    <name evidence="2" type="ORF">V7F78_11615</name>
</gene>
<evidence type="ECO:0000256" key="1">
    <source>
        <dbReference type="SAM" id="Phobius"/>
    </source>
</evidence>
<dbReference type="EMBL" id="JBAKUA010000024">
    <property type="protein sequence ID" value="MEH1547631.1"/>
    <property type="molecule type" value="Genomic_DNA"/>
</dbReference>
<comment type="caution">
    <text evidence="2">The sequence shown here is derived from an EMBL/GenBank/DDBJ whole genome shotgun (WGS) entry which is preliminary data.</text>
</comment>
<feature type="transmembrane region" description="Helical" evidence="1">
    <location>
        <begin position="140"/>
        <end position="160"/>
    </location>
</feature>
<dbReference type="GO" id="GO:0008237">
    <property type="term" value="F:metallopeptidase activity"/>
    <property type="evidence" value="ECO:0007669"/>
    <property type="project" value="UniProtKB-KW"/>
</dbReference>
<keyword evidence="2" id="KW-0482">Metalloprotease</keyword>
<keyword evidence="1" id="KW-1133">Transmembrane helix</keyword>
<accession>A0AB35XNW0</accession>
<name>A0AB35XNW0_9ACTN</name>
<feature type="transmembrane region" description="Helical" evidence="1">
    <location>
        <begin position="240"/>
        <end position="260"/>
    </location>
</feature>
<keyword evidence="1" id="KW-0812">Transmembrane</keyword>
<dbReference type="InterPro" id="IPR026898">
    <property type="entry name" value="PrsW"/>
</dbReference>
<keyword evidence="2" id="KW-0378">Hydrolase</keyword>
<proteinExistence type="predicted"/>
<evidence type="ECO:0000313" key="2">
    <source>
        <dbReference type="EMBL" id="MEH1547631.1"/>
    </source>
</evidence>
<sequence>MQYPLAPKPVRRGGILPIVITILGAFVILLMVAVIGAGSPPYFIVGAIPSTAALIVCLLCYRWLDKWEPEPARLTVMALIWGGSAAVIFSMLVEAAIPASEFGTAAVVAPLVEEFAKASVFVLLITGLRKLELTSLTDHIFYAGVCALGFAFVENLGYFATAEGTGDIVVMALVRTGFGVFGHPLYTTATAVGVWAWRNKGGFWRVVLGYLVACLMHGLWNGGPTLVASAMGLGVNGELTAMVLIYVVLFVPVFIGTVVMTTRNRRKESEAVRSQLPLMVEAGLLTPAEADMIADPHKRRAVLADSGKHGRAARRSQERTITAVTEAALAQHRIARGEGGPELVRRRDQLSEWLRARPDKLGQLPFMPQFPQIQPPSSW</sequence>
<dbReference type="PANTHER" id="PTHR36844">
    <property type="entry name" value="PROTEASE PRSW"/>
    <property type="match status" value="1"/>
</dbReference>